<dbReference type="SUPFAM" id="SSF101874">
    <property type="entry name" value="YceI-like"/>
    <property type="match status" value="1"/>
</dbReference>
<proteinExistence type="predicted"/>
<dbReference type="PANTHER" id="PTHR34406">
    <property type="entry name" value="PROTEIN YCEI"/>
    <property type="match status" value="1"/>
</dbReference>
<sequence>MTTRRLSRLFLWGAALLGLALHVAAEPQPATAKLVPDKSQIVFVSKQMGVPVEGSFKRFDAQVAFDPKKPEGGSVVLQIDTASAGFGVPMSDAELPKPTWFDTAHFPQASFRSNAIKALGDGRFEMAGKLTIKGTTKPVTVPVSIAPSPSSGAYAVATGTLTIQRLDYKVGDGEWTDTSVVGNEVQVRFKLTLAGFGPL</sequence>
<dbReference type="SMART" id="SM00867">
    <property type="entry name" value="YceI"/>
    <property type="match status" value="1"/>
</dbReference>
<dbReference type="RefSeq" id="WP_119553967.1">
    <property type="nucleotide sequence ID" value="NZ_QXMN01000014.1"/>
</dbReference>
<protein>
    <submittedName>
        <fullName evidence="3">YceI family protein</fullName>
    </submittedName>
</protein>
<dbReference type="EMBL" id="QXMN01000014">
    <property type="protein sequence ID" value="RIX79851.1"/>
    <property type="molecule type" value="Genomic_DNA"/>
</dbReference>
<dbReference type="OrthoDB" id="1247465at2"/>
<feature type="chain" id="PRO_5040947077" evidence="1">
    <location>
        <begin position="33"/>
        <end position="199"/>
    </location>
</feature>
<dbReference type="InterPro" id="IPR007372">
    <property type="entry name" value="Lipid/polyisoprenoid-bd_YceI"/>
</dbReference>
<keyword evidence="1" id="KW-0732">Signal</keyword>
<name>A0A9X8D4W1_9BURK</name>
<dbReference type="PANTHER" id="PTHR34406:SF1">
    <property type="entry name" value="PROTEIN YCEI"/>
    <property type="match status" value="1"/>
</dbReference>
<feature type="domain" description="Lipid/polyisoprenoid-binding YceI-like" evidence="2">
    <location>
        <begin position="31"/>
        <end position="194"/>
    </location>
</feature>
<accession>A0A9X8D4W1</accession>
<dbReference type="AlphaFoldDB" id="A0A9X8D4W1"/>
<dbReference type="Gene3D" id="2.40.128.110">
    <property type="entry name" value="Lipid/polyisoprenoid-binding, YceI-like"/>
    <property type="match status" value="1"/>
</dbReference>
<dbReference type="Pfam" id="PF04264">
    <property type="entry name" value="YceI"/>
    <property type="match status" value="1"/>
</dbReference>
<reference evidence="3 4" key="1">
    <citation type="submission" date="2018-09" db="EMBL/GenBank/DDBJ databases">
        <title>Acidovorax cavernicola nov. sp. isolated from Gruta de las Maravillas (Aracena, Spain).</title>
        <authorList>
            <person name="Jurado V."/>
            <person name="Gutierrez-Patricio S."/>
            <person name="Gonzalez-Pimentel J.L."/>
            <person name="Miller A.Z."/>
            <person name="Laiz L."/>
            <person name="Saiz-Jimenez C."/>
        </authorList>
    </citation>
    <scope>NUCLEOTIDE SEQUENCE [LARGE SCALE GENOMIC DNA]</scope>
    <source>
        <strain evidence="3 4">1011MAR4D40.2</strain>
    </source>
</reference>
<organism evidence="3 4">
    <name type="scientific">Acidovorax cavernicola</name>
    <dbReference type="NCBI Taxonomy" id="1675792"/>
    <lineage>
        <taxon>Bacteria</taxon>
        <taxon>Pseudomonadati</taxon>
        <taxon>Pseudomonadota</taxon>
        <taxon>Betaproteobacteria</taxon>
        <taxon>Burkholderiales</taxon>
        <taxon>Comamonadaceae</taxon>
        <taxon>Acidovorax</taxon>
    </lineage>
</organism>
<evidence type="ECO:0000313" key="3">
    <source>
        <dbReference type="EMBL" id="RIX79851.1"/>
    </source>
</evidence>
<comment type="caution">
    <text evidence="3">The sequence shown here is derived from an EMBL/GenBank/DDBJ whole genome shotgun (WGS) entry which is preliminary data.</text>
</comment>
<evidence type="ECO:0000313" key="4">
    <source>
        <dbReference type="Proteomes" id="UP000265619"/>
    </source>
</evidence>
<dbReference type="InterPro" id="IPR036761">
    <property type="entry name" value="TTHA0802/YceI-like_sf"/>
</dbReference>
<keyword evidence="4" id="KW-1185">Reference proteome</keyword>
<evidence type="ECO:0000256" key="1">
    <source>
        <dbReference type="SAM" id="SignalP"/>
    </source>
</evidence>
<feature type="signal peptide" evidence="1">
    <location>
        <begin position="1"/>
        <end position="32"/>
    </location>
</feature>
<dbReference type="Proteomes" id="UP000265619">
    <property type="component" value="Unassembled WGS sequence"/>
</dbReference>
<evidence type="ECO:0000259" key="2">
    <source>
        <dbReference type="SMART" id="SM00867"/>
    </source>
</evidence>
<gene>
    <name evidence="3" type="ORF">D3H34_13400</name>
</gene>